<proteinExistence type="predicted"/>
<dbReference type="EMBL" id="HE804045">
    <property type="protein sequence ID" value="CCH31818.1"/>
    <property type="molecule type" value="Genomic_DNA"/>
</dbReference>
<keyword evidence="2" id="KW-1185">Reference proteome</keyword>
<name>K0K5I1_SACES</name>
<evidence type="ECO:0000313" key="2">
    <source>
        <dbReference type="Proteomes" id="UP000006281"/>
    </source>
</evidence>
<accession>K0K5I1</accession>
<dbReference type="STRING" id="1179773.BN6_45380"/>
<reference evidence="1 2" key="1">
    <citation type="journal article" date="2012" name="BMC Genomics">
        <title>Complete genome sequence of Saccharothrix espanaensis DSM 44229T and comparison to the other completely sequenced Pseudonocardiaceae.</title>
        <authorList>
            <person name="Strobel T."/>
            <person name="Al-Dilaimi A."/>
            <person name="Blom J."/>
            <person name="Gessner A."/>
            <person name="Kalinowski J."/>
            <person name="Luzhetska M."/>
            <person name="Puhler A."/>
            <person name="Szczepanowski R."/>
            <person name="Bechthold A."/>
            <person name="Ruckert C."/>
        </authorList>
    </citation>
    <scope>NUCLEOTIDE SEQUENCE [LARGE SCALE GENOMIC DNA]</scope>
    <source>
        <strain evidence="2">ATCC 51144 / DSM 44229 / JCM 9112 / NBRC 15066 / NRRL 15764</strain>
    </source>
</reference>
<gene>
    <name evidence="1" type="ordered locus">BN6_45380</name>
</gene>
<organism evidence="1 2">
    <name type="scientific">Saccharothrix espanaensis (strain ATCC 51144 / DSM 44229 / JCM 9112 / NBRC 15066 / NRRL 15764)</name>
    <dbReference type="NCBI Taxonomy" id="1179773"/>
    <lineage>
        <taxon>Bacteria</taxon>
        <taxon>Bacillati</taxon>
        <taxon>Actinomycetota</taxon>
        <taxon>Actinomycetes</taxon>
        <taxon>Pseudonocardiales</taxon>
        <taxon>Pseudonocardiaceae</taxon>
        <taxon>Saccharothrix</taxon>
    </lineage>
</organism>
<sequence length="75" mass="8305">MMTCRRRPRGWNEAGVWSRLHGLLFAEPHSAGSLDWDRAVIGTSHIRAARRGPRAGRARRLTSPGVVGVVWPPPP</sequence>
<dbReference type="PATRIC" id="fig|1179773.3.peg.4545"/>
<dbReference type="KEGG" id="sesp:BN6_45380"/>
<dbReference type="HOGENOM" id="CLU_2668846_0_0_11"/>
<evidence type="ECO:0000313" key="1">
    <source>
        <dbReference type="EMBL" id="CCH31818.1"/>
    </source>
</evidence>
<protein>
    <submittedName>
        <fullName evidence="1">Uncharacterized protein</fullName>
    </submittedName>
</protein>
<dbReference type="AlphaFoldDB" id="K0K5I1"/>
<dbReference type="eggNOG" id="COG3293">
    <property type="taxonomic scope" value="Bacteria"/>
</dbReference>
<dbReference type="Proteomes" id="UP000006281">
    <property type="component" value="Chromosome"/>
</dbReference>